<keyword evidence="1" id="KW-0472">Membrane</keyword>
<name>A0A3A4ZCA7_UNCKA</name>
<dbReference type="AlphaFoldDB" id="A0A3A4ZCA7"/>
<gene>
    <name evidence="2" type="ORF">C4561_03745</name>
</gene>
<evidence type="ECO:0000256" key="1">
    <source>
        <dbReference type="SAM" id="Phobius"/>
    </source>
</evidence>
<evidence type="ECO:0000313" key="2">
    <source>
        <dbReference type="EMBL" id="RJR26861.1"/>
    </source>
</evidence>
<organism evidence="2 3">
    <name type="scientific">candidate division WWE3 bacterium</name>
    <dbReference type="NCBI Taxonomy" id="2053526"/>
    <lineage>
        <taxon>Bacteria</taxon>
        <taxon>Katanobacteria</taxon>
    </lineage>
</organism>
<feature type="transmembrane region" description="Helical" evidence="1">
    <location>
        <begin position="94"/>
        <end position="114"/>
    </location>
</feature>
<reference evidence="2 3" key="1">
    <citation type="journal article" date="2017" name="ISME J.">
        <title>Energy and carbon metabolisms in a deep terrestrial subsurface fluid microbial community.</title>
        <authorList>
            <person name="Momper L."/>
            <person name="Jungbluth S.P."/>
            <person name="Lee M.D."/>
            <person name="Amend J.P."/>
        </authorList>
    </citation>
    <scope>NUCLEOTIDE SEQUENCE [LARGE SCALE GENOMIC DNA]</scope>
    <source>
        <strain evidence="2">SURF_46</strain>
    </source>
</reference>
<proteinExistence type="predicted"/>
<keyword evidence="1" id="KW-0812">Transmembrane</keyword>
<keyword evidence="1" id="KW-1133">Transmembrane helix</keyword>
<accession>A0A3A4ZCA7</accession>
<protein>
    <submittedName>
        <fullName evidence="2">Uncharacterized protein</fullName>
    </submittedName>
</protein>
<comment type="caution">
    <text evidence="2">The sequence shown here is derived from an EMBL/GenBank/DDBJ whole genome shotgun (WGS) entry which is preliminary data.</text>
</comment>
<feature type="transmembrane region" description="Helical" evidence="1">
    <location>
        <begin position="43"/>
        <end position="68"/>
    </location>
</feature>
<dbReference type="EMBL" id="QZJF01000017">
    <property type="protein sequence ID" value="RJR26861.1"/>
    <property type="molecule type" value="Genomic_DNA"/>
</dbReference>
<sequence>MVALGVLLEKPVLKYFDKIWLMERTVRPGPGARLEMVVVPSKVATTVWSVGMYTIALVILAPLLGLLIERVRVSIINLSNFGSTTFVSEEMSPITILVIIFVSIATIPFVYWVYEWKRIRGQRFVVCTDTTYFATARPVWLTLLFFGLIPGNDINESSGPTALLEEVKIDTDVEKIGGPKTGVLRDTFSRILTAMFKIASIYWPTRVVGGADLSPWFDQAPGTVDCARTIGKRCGDLQRTLGIFPGAIAQAAVGDFAQPHNPRTSADKVHSIASRRDTVFPEGEPFDLYLVEDPWLWDRKTGLPVPEPERLEVSEFDILSSERPH</sequence>
<dbReference type="Proteomes" id="UP000265540">
    <property type="component" value="Unassembled WGS sequence"/>
</dbReference>
<evidence type="ECO:0000313" key="3">
    <source>
        <dbReference type="Proteomes" id="UP000265540"/>
    </source>
</evidence>